<evidence type="ECO:0000313" key="2">
    <source>
        <dbReference type="EMBL" id="KAF6735963.1"/>
    </source>
</evidence>
<proteinExistence type="predicted"/>
<dbReference type="EMBL" id="WKFB01000098">
    <property type="protein sequence ID" value="KAF6735963.1"/>
    <property type="molecule type" value="Genomic_DNA"/>
</dbReference>
<comment type="caution">
    <text evidence="2">The sequence shown here is derived from an EMBL/GenBank/DDBJ whole genome shotgun (WGS) entry which is preliminary data.</text>
</comment>
<organism evidence="2 3">
    <name type="scientific">Oryzias melastigma</name>
    <name type="common">Marine medaka</name>
    <dbReference type="NCBI Taxonomy" id="30732"/>
    <lineage>
        <taxon>Eukaryota</taxon>
        <taxon>Metazoa</taxon>
        <taxon>Chordata</taxon>
        <taxon>Craniata</taxon>
        <taxon>Vertebrata</taxon>
        <taxon>Euteleostomi</taxon>
        <taxon>Actinopterygii</taxon>
        <taxon>Neopterygii</taxon>
        <taxon>Teleostei</taxon>
        <taxon>Neoteleostei</taxon>
        <taxon>Acanthomorphata</taxon>
        <taxon>Ovalentaria</taxon>
        <taxon>Atherinomorphae</taxon>
        <taxon>Beloniformes</taxon>
        <taxon>Adrianichthyidae</taxon>
        <taxon>Oryziinae</taxon>
        <taxon>Oryzias</taxon>
    </lineage>
</organism>
<evidence type="ECO:0000313" key="3">
    <source>
        <dbReference type="Proteomes" id="UP000646548"/>
    </source>
</evidence>
<evidence type="ECO:0000256" key="1">
    <source>
        <dbReference type="SAM" id="MobiDB-lite"/>
    </source>
</evidence>
<feature type="region of interest" description="Disordered" evidence="1">
    <location>
        <begin position="64"/>
        <end position="86"/>
    </location>
</feature>
<reference evidence="2" key="1">
    <citation type="journal article" name="BMC Genomics">
        <title>Long-read sequencing and de novo genome assembly of marine medaka (Oryzias melastigma).</title>
        <authorList>
            <person name="Liang P."/>
            <person name="Saqib H.S.A."/>
            <person name="Ni X."/>
            <person name="Shen Y."/>
        </authorList>
    </citation>
    <scope>NUCLEOTIDE SEQUENCE</scope>
    <source>
        <strain evidence="2">Bigg-433</strain>
    </source>
</reference>
<name>A0A834FKN3_ORYME</name>
<dbReference type="AlphaFoldDB" id="A0A834FKN3"/>
<protein>
    <submittedName>
        <fullName evidence="2">Uncharacterized protein</fullName>
    </submittedName>
</protein>
<dbReference type="Proteomes" id="UP000646548">
    <property type="component" value="Unassembled WGS sequence"/>
</dbReference>
<feature type="compositionally biased region" description="Polar residues" evidence="1">
    <location>
        <begin position="67"/>
        <end position="86"/>
    </location>
</feature>
<sequence length="86" mass="9716">MRPSCCVSAEFQTAEVYLGLRAHSSGLRLGRDRTSRWLVSVRLQASRSGSETLLLVLLEQQQHRFHSNTNRDNSSRALTPPLHSQL</sequence>
<accession>A0A834FKN3</accession>
<gene>
    <name evidence="2" type="ORF">FQA47_020241</name>
</gene>